<feature type="compositionally biased region" description="Low complexity" evidence="2">
    <location>
        <begin position="1277"/>
        <end position="1294"/>
    </location>
</feature>
<feature type="region of interest" description="Disordered" evidence="2">
    <location>
        <begin position="488"/>
        <end position="575"/>
    </location>
</feature>
<dbReference type="OMA" id="EDYTKMS"/>
<keyword evidence="1" id="KW-0175">Coiled coil</keyword>
<feature type="compositionally biased region" description="Low complexity" evidence="2">
    <location>
        <begin position="500"/>
        <end position="565"/>
    </location>
</feature>
<feature type="compositionally biased region" description="Basic residues" evidence="2">
    <location>
        <begin position="36"/>
        <end position="46"/>
    </location>
</feature>
<reference evidence="4" key="1">
    <citation type="submission" date="2017-04" db="EMBL/GenBank/DDBJ databases">
        <title>Plasmodium gonderi genome.</title>
        <authorList>
            <person name="Arisue N."/>
            <person name="Honma H."/>
            <person name="Kawai S."/>
            <person name="Tougan T."/>
            <person name="Tanabe K."/>
            <person name="Horii T."/>
        </authorList>
    </citation>
    <scope>NUCLEOTIDE SEQUENCE [LARGE SCALE GENOMIC DNA]</scope>
    <source>
        <strain evidence="4">ATCC 30045</strain>
    </source>
</reference>
<dbReference type="RefSeq" id="XP_028544249.1">
    <property type="nucleotide sequence ID" value="XM_028688448.1"/>
</dbReference>
<keyword evidence="4" id="KW-1185">Reference proteome</keyword>
<comment type="caution">
    <text evidence="3">The sequence shown here is derived from an EMBL/GenBank/DDBJ whole genome shotgun (WGS) entry which is preliminary data.</text>
</comment>
<evidence type="ECO:0000256" key="2">
    <source>
        <dbReference type="SAM" id="MobiDB-lite"/>
    </source>
</evidence>
<dbReference type="EMBL" id="BDQF01000012">
    <property type="protein sequence ID" value="GAW81660.1"/>
    <property type="molecule type" value="Genomic_DNA"/>
</dbReference>
<feature type="region of interest" description="Disordered" evidence="2">
    <location>
        <begin position="1229"/>
        <end position="1257"/>
    </location>
</feature>
<feature type="region of interest" description="Disordered" evidence="2">
    <location>
        <begin position="1269"/>
        <end position="1299"/>
    </location>
</feature>
<protein>
    <submittedName>
        <fullName evidence="3">Uncharacterized protein</fullName>
    </submittedName>
</protein>
<feature type="region of interest" description="Disordered" evidence="2">
    <location>
        <begin position="1"/>
        <end position="55"/>
    </location>
</feature>
<dbReference type="OrthoDB" id="4744100at2759"/>
<feature type="coiled-coil region" evidence="1">
    <location>
        <begin position="1764"/>
        <end position="1798"/>
    </location>
</feature>
<evidence type="ECO:0000313" key="3">
    <source>
        <dbReference type="EMBL" id="GAW81660.1"/>
    </source>
</evidence>
<evidence type="ECO:0000313" key="4">
    <source>
        <dbReference type="Proteomes" id="UP000195521"/>
    </source>
</evidence>
<evidence type="ECO:0000256" key="1">
    <source>
        <dbReference type="SAM" id="Coils"/>
    </source>
</evidence>
<dbReference type="GeneID" id="39748388"/>
<proteinExistence type="predicted"/>
<dbReference type="Proteomes" id="UP000195521">
    <property type="component" value="Unassembled WGS sequence"/>
</dbReference>
<feature type="compositionally biased region" description="Basic and acidic residues" evidence="2">
    <location>
        <begin position="1"/>
        <end position="20"/>
    </location>
</feature>
<gene>
    <name evidence="3" type="ORF">PGO_111090</name>
</gene>
<sequence>MDGAHKNEQQDVSRVPREMETNNVGLKNNDNDKKEKKEKKEKKDKKEKKENSEMKFQTCSQQLNSENIKIHNSHYGIMSTSNSSMMSSDSTKINKEMSKSVNSDISCNYKYNLNKTISNKSNENNRTHSHLSDVKINKNKSVNRSICNFEETKGGSVSNEVCVIPTSSNTTEGSSYVKMSNTLGNKNNLCENKNEHVFMNTIKGVDYLGDLSWREKAISTGNNFNRGYRSNYSGSTIMSGNNSCKHLSVMNRMQSLNNQSATFEKEHIYLNGYAGCTQEGVSKYRNNMKTQEEKFKTKLNCTNITNLKKGIEVSNMNSVLIKNDNLKKKAKNMDLLAGKGINGNSENLFANLKIMDIDNSRKDDDVMREKNNLELFNYEKDDNFERETSNLRVKKKEHDMPFSDNSAIPTVVTTSTSTAADITHLSSSNMNWKGMKNNIRVTTTENNNICKGNDMNYEEMWRYNTNRDDHTKLSSNTKSSLVSNMKKHFPWPINSSPKGNINCKSSGNGSINNNSNRNNSSRNSSSRNNSSRNSSSRNNSSRNSSSRNNSSRNNSSKCDSNNRSSTSGNDHANDKMSYEKDFLTNKKPHEKDLNSKDMKYSSLFIHQNSIGNDNDINQEYGMMESANGVMQNISVNNETHFKGNALMKGNFLNSLDSMNYKDNKLDTTTSKMSTPIKRQEELTNNQSDNLKFNSNDCFFHPNNYNIVKDELNNDYAELMETNFKSANSGVELNVKCMKPSYATTDSSIYTINNIMNMNKNVDEENDDLGLNVSYYDNENVDESNRNGDDGIVESFNYDTETHRNCERVIELCNCDEDIHLNYEEDTLLNHDDDIFSKNILNLNVKDDDLGNMSYFEKSSEFEENVTQLQKDLDIPSSLNNMNSKMAILNTDDSDENDLKYQQMNEIFSVRGKYGIPYQSKDSDYSFYENNPLGRAFNFDHSISSSSCNIGVNSNIVRSGYNNALPSHFYNTVRNLYNKGNYNISFQNNEEYNNIMKKNINDNKMLFTNNPNMNLNIGSSDFIKCIKSANGESTCGRNNDTVNSNLISEENNICNNDYTLIDDNNLGLSNIENSVENNGISMTSKNRILNACMNENFQSISESNFSHSKKKCTYTGNYVDDEIDSVTHVGLEHSDKNLSNGSYSMNMTKKKGAELSIPNNGTQHMSLGTKTNMNMQMLIESSFTHSGKKVENIAKVIKETNADDQISGDMTVESITGMSLKNCIKGNRSTSNIIKEGDNTTQSNQRNENETDSSSNSIFCKNEQDMKIKNNDNMAPKNSCNMSDDSTNSTNSNRSNESHKSCNNAIADENIKNINQNCCNAYKDYGNNMGGEGTENIECAENRKSFNIPDYNSEILNYEDIKFDNYSFKSEIPSNEKLKNNTFLQQTSSNLQNSKFNACANNTFINSIFNMKRKDSNSERNYSQEILNQAPLNINMKYNNNNTTMNCNNFNASSNNMNNVINMNRNLLNTATSHNDSVYHSSLKKKNEFSYFLMSNNPLDNNNRINSMTNDQEHTEMTNPSLYFSQQNIKNDYQIKTKHMDAIPSNVNNEENDKITFHMGNKIDNFGMKKENDIYQQVVCPSKNEYHPPNHEQNNIHKNIANRENKNDNIRKDANNKYLCDLINDFHEEDDNSRNLNIVDKNECMFRNIEEDIFKEVSSAQNDEMKYGALSSLLINNINSDMCGGIKNNGINLGENVGSDIPLNMFSNNCPNMNVNICDNLVDNEHFNDNLGGSMNLLENDVDYIHDENEEFENHSKSAMKGDKIMELQNIINSLKFKNKQLEKELTEVKNMHLKKKQNHILNSLSNKIYDISSYSTYNEDTNNSDCESADNSNKHIKNILNDKEKYNYDTKISIQKFHLAYTNNSIGKLKIAAQRDISGSFMGPKGIHVKTIKSSLHISVYKSAKDVWFPGFADSHVFLLKGNIFGILRACQLLYHYVKSKMSSSKCCIYLVAPFECVQKLLADGCKRMAIIKEECGADVRLGNLYVQVHEGFTERLMEIRGNEVSVDCALEKLVIFMQSCFSVQSYDYELLKYPCRSVLNLQ</sequence>
<name>A0A1Y1JHE0_PLAGO</name>
<organism evidence="3 4">
    <name type="scientific">Plasmodium gonderi</name>
    <dbReference type="NCBI Taxonomy" id="77519"/>
    <lineage>
        <taxon>Eukaryota</taxon>
        <taxon>Sar</taxon>
        <taxon>Alveolata</taxon>
        <taxon>Apicomplexa</taxon>
        <taxon>Aconoidasida</taxon>
        <taxon>Haemosporida</taxon>
        <taxon>Plasmodiidae</taxon>
        <taxon>Plasmodium</taxon>
        <taxon>Plasmodium (Plasmodium)</taxon>
    </lineage>
</organism>
<accession>A0A1Y1JHE0</accession>